<dbReference type="EMBL" id="KP890822">
    <property type="protein sequence ID" value="AKA61811.1"/>
    <property type="molecule type" value="Genomic_DNA"/>
</dbReference>
<keyword evidence="2" id="KW-1185">Reference proteome</keyword>
<dbReference type="RefSeq" id="YP_009209192.1">
    <property type="nucleotide sequence ID" value="NC_028916.1"/>
</dbReference>
<dbReference type="KEGG" id="vg:26635535"/>
<protein>
    <submittedName>
        <fullName evidence="1">Uncharacterized protein</fullName>
    </submittedName>
</protein>
<evidence type="ECO:0000313" key="1">
    <source>
        <dbReference type="EMBL" id="AKA61811.1"/>
    </source>
</evidence>
<organism evidence="1 2">
    <name type="scientific">Proteus phage vB_PmiP_Pm5460</name>
    <dbReference type="NCBI Taxonomy" id="1636249"/>
    <lineage>
        <taxon>Viruses</taxon>
        <taxon>Duplodnaviria</taxon>
        <taxon>Heunggongvirae</taxon>
        <taxon>Uroviricota</taxon>
        <taxon>Caudoviricetes</taxon>
        <taxon>Autographivirales</taxon>
        <taxon>Autosignataviridae</taxon>
        <taxon>Molineuxvirinae</taxon>
        <taxon>Acadevirus</taxon>
        <taxon>Acadevirus Pm5460</taxon>
    </lineage>
</organism>
<dbReference type="GeneID" id="26635535"/>
<dbReference type="OrthoDB" id="35187at10239"/>
<proteinExistence type="predicted"/>
<dbReference type="Proteomes" id="UP000201288">
    <property type="component" value="Segment"/>
</dbReference>
<gene>
    <name evidence="1" type="ORF">Pm5460_02</name>
</gene>
<accession>A0A0G2SSD5</accession>
<reference evidence="1 2" key="1">
    <citation type="submission" date="2015-03" db="EMBL/GenBank/DDBJ databases">
        <authorList>
            <person name="Melo L.D.R."/>
            <person name="Veiga P."/>
            <person name="Cerca N."/>
            <person name="Kropinski A.M."/>
            <person name="Azeredo J."/>
            <person name="Almeida C."/>
            <person name="Sillankorva S."/>
        </authorList>
    </citation>
    <scope>NUCLEOTIDE SEQUENCE [LARGE SCALE GENOMIC DNA]</scope>
</reference>
<name>A0A0G2SSD5_9CAUD</name>
<evidence type="ECO:0000313" key="2">
    <source>
        <dbReference type="Proteomes" id="UP000201288"/>
    </source>
</evidence>
<sequence>MIYEIYLSDYASFKLLSSWCEAESRTYYLNGDQEMYVVKIERMYSEQTLRELLVENSIEFDDIIPFKMF</sequence>